<accession>A0ACB0Y5B7</accession>
<organism evidence="1 2">
    <name type="scientific">Meloidogyne enterolobii</name>
    <name type="common">Root-knot nematode worm</name>
    <name type="synonym">Meloidogyne mayaguensis</name>
    <dbReference type="NCBI Taxonomy" id="390850"/>
    <lineage>
        <taxon>Eukaryota</taxon>
        <taxon>Metazoa</taxon>
        <taxon>Ecdysozoa</taxon>
        <taxon>Nematoda</taxon>
        <taxon>Chromadorea</taxon>
        <taxon>Rhabditida</taxon>
        <taxon>Tylenchina</taxon>
        <taxon>Tylenchomorpha</taxon>
        <taxon>Tylenchoidea</taxon>
        <taxon>Meloidogynidae</taxon>
        <taxon>Meloidogyninae</taxon>
        <taxon>Meloidogyne</taxon>
    </lineage>
</organism>
<sequence>MLRGEVAVVYLGVVIVQSPFNSFICCERSVLAVVGLCHSEALFFRNRKCFAGGHISSFPDYVFPVLYPLFYNDTPTRFNFPGFHIYPIHLQS</sequence>
<proteinExistence type="predicted"/>
<protein>
    <submittedName>
        <fullName evidence="1">Uncharacterized protein</fullName>
    </submittedName>
</protein>
<comment type="caution">
    <text evidence="1">The sequence shown here is derived from an EMBL/GenBank/DDBJ whole genome shotgun (WGS) entry which is preliminary data.</text>
</comment>
<evidence type="ECO:0000313" key="1">
    <source>
        <dbReference type="EMBL" id="CAK5032773.1"/>
    </source>
</evidence>
<gene>
    <name evidence="1" type="ORF">MENTE1834_LOCUS7944</name>
</gene>
<name>A0ACB0Y5B7_MELEN</name>
<keyword evidence="2" id="KW-1185">Reference proteome</keyword>
<reference evidence="1" key="1">
    <citation type="submission" date="2023-11" db="EMBL/GenBank/DDBJ databases">
        <authorList>
            <person name="Poullet M."/>
        </authorList>
    </citation>
    <scope>NUCLEOTIDE SEQUENCE</scope>
    <source>
        <strain evidence="1">E1834</strain>
    </source>
</reference>
<dbReference type="EMBL" id="CAVMJV010000006">
    <property type="protein sequence ID" value="CAK5032773.1"/>
    <property type="molecule type" value="Genomic_DNA"/>
</dbReference>
<evidence type="ECO:0000313" key="2">
    <source>
        <dbReference type="Proteomes" id="UP001497535"/>
    </source>
</evidence>
<dbReference type="Proteomes" id="UP001497535">
    <property type="component" value="Unassembled WGS sequence"/>
</dbReference>